<dbReference type="EMBL" id="JAAHFQ010000484">
    <property type="protein sequence ID" value="NER30079.1"/>
    <property type="molecule type" value="Genomic_DNA"/>
</dbReference>
<protein>
    <submittedName>
        <fullName evidence="1">Uncharacterized protein</fullName>
    </submittedName>
</protein>
<evidence type="ECO:0000313" key="1">
    <source>
        <dbReference type="EMBL" id="NER30079.1"/>
    </source>
</evidence>
<name>A0A6B3NAF4_9CYAN</name>
<comment type="caution">
    <text evidence="1">The sequence shown here is derived from an EMBL/GenBank/DDBJ whole genome shotgun (WGS) entry which is preliminary data.</text>
</comment>
<gene>
    <name evidence="1" type="ORF">F6J89_21270</name>
</gene>
<proteinExistence type="predicted"/>
<sequence>MVEKTVTVGIPPSELAAIAYGRLFALAQAENTKVTPRFNTQLTVNQLALAQQRYKEQQVAALAALNLIDASSQVRAIEAWEKEQVYRADEGVEAE</sequence>
<dbReference type="AlphaFoldDB" id="A0A6B3NAF4"/>
<organism evidence="1">
    <name type="scientific">Symploca sp. SIO1C4</name>
    <dbReference type="NCBI Taxonomy" id="2607765"/>
    <lineage>
        <taxon>Bacteria</taxon>
        <taxon>Bacillati</taxon>
        <taxon>Cyanobacteriota</taxon>
        <taxon>Cyanophyceae</taxon>
        <taxon>Coleofasciculales</taxon>
        <taxon>Coleofasciculaceae</taxon>
        <taxon>Symploca</taxon>
    </lineage>
</organism>
<reference evidence="1" key="1">
    <citation type="submission" date="2019-11" db="EMBL/GenBank/DDBJ databases">
        <title>Genomic insights into an expanded diversity of filamentous marine cyanobacteria reveals the extraordinary biosynthetic potential of Moorea and Okeania.</title>
        <authorList>
            <person name="Ferreira Leao T."/>
            <person name="Wang M."/>
            <person name="Moss N."/>
            <person name="Da Silva R."/>
            <person name="Sanders J."/>
            <person name="Nurk S."/>
            <person name="Gurevich A."/>
            <person name="Humphrey G."/>
            <person name="Reher R."/>
            <person name="Zhu Q."/>
            <person name="Belda-Ferre P."/>
            <person name="Glukhov E."/>
            <person name="Rex R."/>
            <person name="Dorrestein P.C."/>
            <person name="Knight R."/>
            <person name="Pevzner P."/>
            <person name="Gerwick W.H."/>
            <person name="Gerwick L."/>
        </authorList>
    </citation>
    <scope>NUCLEOTIDE SEQUENCE</scope>
    <source>
        <strain evidence="1">SIO1C4</strain>
    </source>
</reference>
<accession>A0A6B3NAF4</accession>